<dbReference type="InterPro" id="IPR050307">
    <property type="entry name" value="Sterol_Desaturase_Related"/>
</dbReference>
<dbReference type="OrthoDB" id="408954at2759"/>
<keyword evidence="3 6" id="KW-1133">Transmembrane helix</keyword>
<reference evidence="8 9" key="1">
    <citation type="journal article" date="2018" name="Mol. Biol. Evol.">
        <title>Broad Genomic Sampling Reveals a Smut Pathogenic Ancestry of the Fungal Clade Ustilaginomycotina.</title>
        <authorList>
            <person name="Kijpornyongpan T."/>
            <person name="Mondo S.J."/>
            <person name="Barry K."/>
            <person name="Sandor L."/>
            <person name="Lee J."/>
            <person name="Lipzen A."/>
            <person name="Pangilinan J."/>
            <person name="LaButti K."/>
            <person name="Hainaut M."/>
            <person name="Henrissat B."/>
            <person name="Grigoriev I.V."/>
            <person name="Spatafora J.W."/>
            <person name="Aime M.C."/>
        </authorList>
    </citation>
    <scope>NUCLEOTIDE SEQUENCE [LARGE SCALE GENOMIC DNA]</scope>
    <source>
        <strain evidence="8 9">MCA 5214</strain>
    </source>
</reference>
<sequence>MATATTTATIDSRSATATATAKQAAPEKEQRPQLPPRSKRWWPVSNPRPTQAIFDLVLLGAFIAWQRSSTAHNFYSSLAARYSVFDINAYGAFGITTLVYWAVAGLFAIVDLTHWPDIVFRYKVQPFEKVTIKEYAKIAKVAAKNQLFVVGPLLAGQAYLAPYPVEASAVPGSWATLGYIAASIAAIEVGFYYVHKTMHNPRLYARYHKQHHEFTAPVGLAATYCGVVEHLTSNLAPNAIAMALLRPHWSVATFTFCFLEISTVCAHSGYNLPWARSSLRHDYHHFKFDVNYGPIGVLDAIHRTDTSYRAALSDALARAKGDAGRARSELLSRLAAWENGAREDEPAATKKVGPVGRGDSGSDSD</sequence>
<evidence type="ECO:0000313" key="9">
    <source>
        <dbReference type="Proteomes" id="UP000245884"/>
    </source>
</evidence>
<dbReference type="Proteomes" id="UP000245884">
    <property type="component" value="Unassembled WGS sequence"/>
</dbReference>
<dbReference type="PANTHER" id="PTHR11863">
    <property type="entry name" value="STEROL DESATURASE"/>
    <property type="match status" value="1"/>
</dbReference>
<dbReference type="GO" id="GO:0016020">
    <property type="term" value="C:membrane"/>
    <property type="evidence" value="ECO:0007669"/>
    <property type="project" value="UniProtKB-SubCell"/>
</dbReference>
<keyword evidence="2 6" id="KW-0812">Transmembrane</keyword>
<dbReference type="AlphaFoldDB" id="A0A316UYE8"/>
<accession>A0A316UYE8</accession>
<evidence type="ECO:0000256" key="4">
    <source>
        <dbReference type="ARBA" id="ARBA00023136"/>
    </source>
</evidence>
<protein>
    <submittedName>
        <fullName evidence="8">C-4 methylsterol oxidase</fullName>
    </submittedName>
</protein>
<evidence type="ECO:0000259" key="7">
    <source>
        <dbReference type="Pfam" id="PF04116"/>
    </source>
</evidence>
<evidence type="ECO:0000256" key="6">
    <source>
        <dbReference type="SAM" id="Phobius"/>
    </source>
</evidence>
<feature type="transmembrane region" description="Helical" evidence="6">
    <location>
        <begin position="87"/>
        <end position="110"/>
    </location>
</feature>
<proteinExistence type="predicted"/>
<feature type="region of interest" description="Disordered" evidence="5">
    <location>
        <begin position="340"/>
        <end position="365"/>
    </location>
</feature>
<keyword evidence="4 6" id="KW-0472">Membrane</keyword>
<keyword evidence="9" id="KW-1185">Reference proteome</keyword>
<dbReference type="EMBL" id="KZ819663">
    <property type="protein sequence ID" value="PWN29331.1"/>
    <property type="molecule type" value="Genomic_DNA"/>
</dbReference>
<dbReference type="GO" id="GO:0005506">
    <property type="term" value="F:iron ion binding"/>
    <property type="evidence" value="ECO:0007669"/>
    <property type="project" value="InterPro"/>
</dbReference>
<evidence type="ECO:0000256" key="1">
    <source>
        <dbReference type="ARBA" id="ARBA00004370"/>
    </source>
</evidence>
<evidence type="ECO:0000256" key="3">
    <source>
        <dbReference type="ARBA" id="ARBA00022989"/>
    </source>
</evidence>
<dbReference type="GeneID" id="37027213"/>
<organism evidence="8 9">
    <name type="scientific">Jaminaea rosea</name>
    <dbReference type="NCBI Taxonomy" id="1569628"/>
    <lineage>
        <taxon>Eukaryota</taxon>
        <taxon>Fungi</taxon>
        <taxon>Dikarya</taxon>
        <taxon>Basidiomycota</taxon>
        <taxon>Ustilaginomycotina</taxon>
        <taxon>Exobasidiomycetes</taxon>
        <taxon>Microstromatales</taxon>
        <taxon>Microstromatales incertae sedis</taxon>
        <taxon>Jaminaea</taxon>
    </lineage>
</organism>
<gene>
    <name evidence="8" type="ORF">BDZ90DRAFT_230217</name>
</gene>
<dbReference type="GO" id="GO:0016491">
    <property type="term" value="F:oxidoreductase activity"/>
    <property type="evidence" value="ECO:0007669"/>
    <property type="project" value="InterPro"/>
</dbReference>
<dbReference type="RefSeq" id="XP_025363943.1">
    <property type="nucleotide sequence ID" value="XM_025505390.1"/>
</dbReference>
<evidence type="ECO:0000256" key="5">
    <source>
        <dbReference type="SAM" id="MobiDB-lite"/>
    </source>
</evidence>
<feature type="region of interest" description="Disordered" evidence="5">
    <location>
        <begin position="1"/>
        <end position="41"/>
    </location>
</feature>
<evidence type="ECO:0000256" key="2">
    <source>
        <dbReference type="ARBA" id="ARBA00022692"/>
    </source>
</evidence>
<dbReference type="GO" id="GO:0008610">
    <property type="term" value="P:lipid biosynthetic process"/>
    <property type="evidence" value="ECO:0007669"/>
    <property type="project" value="InterPro"/>
</dbReference>
<dbReference type="STRING" id="1569628.A0A316UYE8"/>
<feature type="domain" description="Fatty acid hydroxylase" evidence="7">
    <location>
        <begin position="182"/>
        <end position="304"/>
    </location>
</feature>
<feature type="compositionally biased region" description="Low complexity" evidence="5">
    <location>
        <begin position="1"/>
        <end position="24"/>
    </location>
</feature>
<name>A0A316UYE8_9BASI</name>
<dbReference type="InterPro" id="IPR006694">
    <property type="entry name" value="Fatty_acid_hydroxylase"/>
</dbReference>
<evidence type="ECO:0000313" key="8">
    <source>
        <dbReference type="EMBL" id="PWN29331.1"/>
    </source>
</evidence>
<comment type="subcellular location">
    <subcellularLocation>
        <location evidence="1">Membrane</location>
    </subcellularLocation>
</comment>
<dbReference type="Pfam" id="PF04116">
    <property type="entry name" value="FA_hydroxylase"/>
    <property type="match status" value="1"/>
</dbReference>
<feature type="transmembrane region" description="Helical" evidence="6">
    <location>
        <begin position="174"/>
        <end position="194"/>
    </location>
</feature>